<dbReference type="Gene3D" id="3.40.190.10">
    <property type="entry name" value="Periplasmic binding protein-like II"/>
    <property type="match status" value="1"/>
</dbReference>
<dbReference type="Proteomes" id="UP001595685">
    <property type="component" value="Unassembled WGS sequence"/>
</dbReference>
<dbReference type="InterPro" id="IPR050490">
    <property type="entry name" value="Bact_solute-bd_prot1"/>
</dbReference>
<dbReference type="SUPFAM" id="SSF53850">
    <property type="entry name" value="Periplasmic binding protein-like II"/>
    <property type="match status" value="1"/>
</dbReference>
<reference evidence="3" key="1">
    <citation type="journal article" date="2019" name="Int. J. Syst. Evol. Microbiol.">
        <title>The Global Catalogue of Microorganisms (GCM) 10K type strain sequencing project: providing services to taxonomists for standard genome sequencing and annotation.</title>
        <authorList>
            <consortium name="The Broad Institute Genomics Platform"/>
            <consortium name="The Broad Institute Genome Sequencing Center for Infectious Disease"/>
            <person name="Wu L."/>
            <person name="Ma J."/>
        </authorList>
    </citation>
    <scope>NUCLEOTIDE SEQUENCE [LARGE SCALE GENOMIC DNA]</scope>
    <source>
        <strain evidence="3">NCAIM B.02333</strain>
    </source>
</reference>
<dbReference type="PANTHER" id="PTHR43649:SF12">
    <property type="entry name" value="DIACETYLCHITOBIOSE BINDING PROTEIN DASA"/>
    <property type="match status" value="1"/>
</dbReference>
<dbReference type="Pfam" id="PF13416">
    <property type="entry name" value="SBP_bac_8"/>
    <property type="match status" value="1"/>
</dbReference>
<feature type="region of interest" description="Disordered" evidence="1">
    <location>
        <begin position="449"/>
        <end position="488"/>
    </location>
</feature>
<feature type="compositionally biased region" description="Low complexity" evidence="1">
    <location>
        <begin position="449"/>
        <end position="462"/>
    </location>
</feature>
<evidence type="ECO:0000256" key="1">
    <source>
        <dbReference type="SAM" id="MobiDB-lite"/>
    </source>
</evidence>
<evidence type="ECO:0000313" key="2">
    <source>
        <dbReference type="EMBL" id="MFC3689673.1"/>
    </source>
</evidence>
<gene>
    <name evidence="2" type="ORF">ACFOLH_15100</name>
</gene>
<dbReference type="InterPro" id="IPR006059">
    <property type="entry name" value="SBP"/>
</dbReference>
<proteinExistence type="predicted"/>
<sequence length="488" mass="51297">MRSHTVRSHPVRSHPVRSRPVRLTTLLVVGAVALAGCAQGRGGGEAAAEASYDSGAEVDGPLEVLGFGLNDEVAEVRAARAEEELSGVDVQLVEGGLDPQRFLTAVASGDAPDLIYTTRAQVGSFASRGAIAPLTRCIEGEDIDMSAYVQTAVDQVTLDGDVYAIPEFNVVQVLAANPQLLEQAGVTTAQVDGSDWEGVLTATDALATAAGPDAIGYDSKLPDFFPLWARSNGAGLLSEDGRTAQLDDPKAVEALELAVEVLERQGGFGDVSALRDASDFFGADNQFAAGTLGAFPIEQWYINVLNDVSPDAPVTFDTFKDRQGQTIAFAGGGSWAVPTGSSNPEAACRYAKTMTEVDSWMAAAEARQQAREEEGKPFTGLLTGNTEADAAIRELVADTDEPWQSGIEATYEANDNTFALPANPADAEFTEAWQDAVNRVLNGQETPAESLARAQEEAQAALDSAWETWDASGGEPSVQPAPSASADR</sequence>
<organism evidence="2 3">
    <name type="scientific">Aquipuribacter hungaricus</name>
    <dbReference type="NCBI Taxonomy" id="545624"/>
    <lineage>
        <taxon>Bacteria</taxon>
        <taxon>Bacillati</taxon>
        <taxon>Actinomycetota</taxon>
        <taxon>Actinomycetes</taxon>
        <taxon>Micrococcales</taxon>
        <taxon>Intrasporangiaceae</taxon>
        <taxon>Aquipuribacter</taxon>
    </lineage>
</organism>
<protein>
    <submittedName>
        <fullName evidence="2">ABC transporter substrate-binding protein</fullName>
    </submittedName>
</protein>
<evidence type="ECO:0000313" key="3">
    <source>
        <dbReference type="Proteomes" id="UP001595685"/>
    </source>
</evidence>
<comment type="caution">
    <text evidence="2">The sequence shown here is derived from an EMBL/GenBank/DDBJ whole genome shotgun (WGS) entry which is preliminary data.</text>
</comment>
<dbReference type="EMBL" id="JBHRWW010000012">
    <property type="protein sequence ID" value="MFC3689673.1"/>
    <property type="molecule type" value="Genomic_DNA"/>
</dbReference>
<accession>A0ABV7WIL6</accession>
<dbReference type="PANTHER" id="PTHR43649">
    <property type="entry name" value="ARABINOSE-BINDING PROTEIN-RELATED"/>
    <property type="match status" value="1"/>
</dbReference>
<keyword evidence="3" id="KW-1185">Reference proteome</keyword>
<name>A0ABV7WIL6_9MICO</name>
<dbReference type="RefSeq" id="WP_340290956.1">
    <property type="nucleotide sequence ID" value="NZ_JBBEOI010000026.1"/>
</dbReference>